<evidence type="ECO:0000256" key="1">
    <source>
        <dbReference type="ARBA" id="ARBA00022801"/>
    </source>
</evidence>
<dbReference type="Gene3D" id="3.90.245.10">
    <property type="entry name" value="Ribonucleoside hydrolase-like"/>
    <property type="match status" value="1"/>
</dbReference>
<dbReference type="GO" id="GO:0016787">
    <property type="term" value="F:hydrolase activity"/>
    <property type="evidence" value="ECO:0007669"/>
    <property type="project" value="UniProtKB-KW"/>
</dbReference>
<keyword evidence="1 4" id="KW-0378">Hydrolase</keyword>
<dbReference type="PANTHER" id="PTHR12304">
    <property type="entry name" value="INOSINE-URIDINE PREFERRING NUCLEOSIDE HYDROLASE"/>
    <property type="match status" value="1"/>
</dbReference>
<dbReference type="Pfam" id="PF01156">
    <property type="entry name" value="IU_nuc_hydro"/>
    <property type="match status" value="1"/>
</dbReference>
<dbReference type="PANTHER" id="PTHR12304:SF4">
    <property type="entry name" value="URIDINE NUCLEOSIDASE"/>
    <property type="match status" value="1"/>
</dbReference>
<dbReference type="InterPro" id="IPR001910">
    <property type="entry name" value="Inosine/uridine_hydrolase_dom"/>
</dbReference>
<feature type="domain" description="Inosine/uridine-preferring nucleoside hydrolase" evidence="3">
    <location>
        <begin position="3"/>
        <end position="305"/>
    </location>
</feature>
<evidence type="ECO:0000256" key="2">
    <source>
        <dbReference type="ARBA" id="ARBA00023295"/>
    </source>
</evidence>
<sequence>MDVVIDTDPGIGTVGVDPEDSLALALAFASGELDVRAVTCVQGNVPVRHSFASAARVLELLDRQHVPLAAGHERPLGGAARHEQLRRLAESGRRARVLPAAEGPLAEPRAVELIVRTAREHAPLTVIAIGPLTNLASALLADPSLPDRLERVVVMGGAFETPGNVTPTAEFNFFMDPEAANVVLASGLTPVLLGLDICHRTHLTPEQLTQVGFHSPFGRFLRRVSDEWLHGSDDGPHLYDSLAVACAVNSDLFEYTPALVHVETASEPLAGTSAAWLPGRASAWSRPDRPDNALIATDVDLEAFESLFGARVLARL</sequence>
<dbReference type="Proteomes" id="UP001147700">
    <property type="component" value="Unassembled WGS sequence"/>
</dbReference>
<name>A0ABT4RUK5_9ACTN</name>
<keyword evidence="2" id="KW-0326">Glycosidase</keyword>
<evidence type="ECO:0000313" key="4">
    <source>
        <dbReference type="EMBL" id="MDA0142268.1"/>
    </source>
</evidence>
<organism evidence="4 5">
    <name type="scientific">Solirubrobacter deserti</name>
    <dbReference type="NCBI Taxonomy" id="2282478"/>
    <lineage>
        <taxon>Bacteria</taxon>
        <taxon>Bacillati</taxon>
        <taxon>Actinomycetota</taxon>
        <taxon>Thermoleophilia</taxon>
        <taxon>Solirubrobacterales</taxon>
        <taxon>Solirubrobacteraceae</taxon>
        <taxon>Solirubrobacter</taxon>
    </lineage>
</organism>
<evidence type="ECO:0000259" key="3">
    <source>
        <dbReference type="Pfam" id="PF01156"/>
    </source>
</evidence>
<protein>
    <submittedName>
        <fullName evidence="4">Nucleoside hydrolase</fullName>
    </submittedName>
</protein>
<accession>A0ABT4RUK5</accession>
<proteinExistence type="predicted"/>
<comment type="caution">
    <text evidence="4">The sequence shown here is derived from an EMBL/GenBank/DDBJ whole genome shotgun (WGS) entry which is preliminary data.</text>
</comment>
<gene>
    <name evidence="4" type="ORF">OJ962_32595</name>
</gene>
<dbReference type="InterPro" id="IPR036452">
    <property type="entry name" value="Ribo_hydro-like"/>
</dbReference>
<evidence type="ECO:0000313" key="5">
    <source>
        <dbReference type="Proteomes" id="UP001147700"/>
    </source>
</evidence>
<dbReference type="RefSeq" id="WP_202958619.1">
    <property type="nucleotide sequence ID" value="NZ_JAPCID010000080.1"/>
</dbReference>
<dbReference type="SUPFAM" id="SSF53590">
    <property type="entry name" value="Nucleoside hydrolase"/>
    <property type="match status" value="1"/>
</dbReference>
<reference evidence="4" key="1">
    <citation type="submission" date="2022-10" db="EMBL/GenBank/DDBJ databases">
        <title>The WGS of Solirubrobacter sp. CPCC 204708.</title>
        <authorList>
            <person name="Jiang Z."/>
        </authorList>
    </citation>
    <scope>NUCLEOTIDE SEQUENCE</scope>
    <source>
        <strain evidence="4">CPCC 204708</strain>
    </source>
</reference>
<dbReference type="InterPro" id="IPR023186">
    <property type="entry name" value="IUNH"/>
</dbReference>
<keyword evidence="5" id="KW-1185">Reference proteome</keyword>
<dbReference type="EMBL" id="JAPCID010000080">
    <property type="protein sequence ID" value="MDA0142268.1"/>
    <property type="molecule type" value="Genomic_DNA"/>
</dbReference>